<dbReference type="Pfam" id="PF01663">
    <property type="entry name" value="Phosphodiest"/>
    <property type="match status" value="1"/>
</dbReference>
<evidence type="ECO:0000313" key="2">
    <source>
        <dbReference type="EMBL" id="MFA0812592.1"/>
    </source>
</evidence>
<dbReference type="GO" id="GO:0004519">
    <property type="term" value="F:endonuclease activity"/>
    <property type="evidence" value="ECO:0007669"/>
    <property type="project" value="UniProtKB-KW"/>
</dbReference>
<dbReference type="InterPro" id="IPR017850">
    <property type="entry name" value="Alkaline_phosphatase_core_sf"/>
</dbReference>
<gene>
    <name evidence="2" type="ORF">ACCI49_16890</name>
</gene>
<evidence type="ECO:0000259" key="1">
    <source>
        <dbReference type="Pfam" id="PF03372"/>
    </source>
</evidence>
<dbReference type="InterPro" id="IPR002591">
    <property type="entry name" value="Phosphodiest/P_Trfase"/>
</dbReference>
<evidence type="ECO:0000313" key="3">
    <source>
        <dbReference type="Proteomes" id="UP001569428"/>
    </source>
</evidence>
<dbReference type="PANTHER" id="PTHR14859:SF15">
    <property type="entry name" value="ENDONUCLEASE_EXONUCLEASE_PHOSPHATASE DOMAIN-CONTAINING PROTEIN"/>
    <property type="match status" value="1"/>
</dbReference>
<dbReference type="InterPro" id="IPR005135">
    <property type="entry name" value="Endo/exonuclease/phosphatase"/>
</dbReference>
<dbReference type="SUPFAM" id="SSF56219">
    <property type="entry name" value="DNase I-like"/>
    <property type="match status" value="1"/>
</dbReference>
<comment type="caution">
    <text evidence="2">The sequence shown here is derived from an EMBL/GenBank/DDBJ whole genome shotgun (WGS) entry which is preliminary data.</text>
</comment>
<dbReference type="Gene3D" id="3.60.10.10">
    <property type="entry name" value="Endonuclease/exonuclease/phosphatase"/>
    <property type="match status" value="1"/>
</dbReference>
<dbReference type="Pfam" id="PF03372">
    <property type="entry name" value="Exo_endo_phos"/>
    <property type="match status" value="1"/>
</dbReference>
<dbReference type="InterPro" id="IPR036691">
    <property type="entry name" value="Endo/exonu/phosph_ase_sf"/>
</dbReference>
<proteinExistence type="predicted"/>
<reference evidence="2 3" key="1">
    <citation type="submission" date="2024-08" db="EMBL/GenBank/DDBJ databases">
        <authorList>
            <person name="Ishaq N."/>
        </authorList>
    </citation>
    <scope>NUCLEOTIDE SEQUENCE [LARGE SCALE GENOMIC DNA]</scope>
    <source>
        <strain evidence="2 3">DSM 18651</strain>
    </source>
</reference>
<organism evidence="2 3">
    <name type="scientific">Microbulbifer epialgicus</name>
    <dbReference type="NCBI Taxonomy" id="393907"/>
    <lineage>
        <taxon>Bacteria</taxon>
        <taxon>Pseudomonadati</taxon>
        <taxon>Pseudomonadota</taxon>
        <taxon>Gammaproteobacteria</taxon>
        <taxon>Cellvibrionales</taxon>
        <taxon>Microbulbiferaceae</taxon>
        <taxon>Microbulbifer</taxon>
    </lineage>
</organism>
<keyword evidence="2" id="KW-0255">Endonuclease</keyword>
<dbReference type="InterPro" id="IPR051916">
    <property type="entry name" value="GPI-anchor_lipid_remodeler"/>
</dbReference>
<dbReference type="Gene3D" id="3.40.720.10">
    <property type="entry name" value="Alkaline Phosphatase, subunit A"/>
    <property type="match status" value="1"/>
</dbReference>
<sequence length="809" mass="90928">MLSRIGLSIRRWRRRFSRSEWIASLLGLSTSGRQPHAPGLILIQIDGLAYPELLKALARGRMPFLKRLIRKEHYRLEHMYPGVPSTTPAVQAELFYGVRQAVPAFGFLVHETQKLGRMYDPEVAALVEKRINTQQRDPLLRGGSCYLSLFRAGTKTGEAHFCPADQGWGPALRSASPLTICILLLTNFWSLIRTGALIVVELILSLVDCIRGLMQGQNFIKELMFIPTRVGITILTREFSTMGAKVDISRGLPIIYVNLLGYDEQSHRRGPRSAFAHWVLKGIDDAIARIWRAAHTSDRRHYDVWIFSDHGQEQTRPYEELYGRSLGDALSEVLSGLSKPPRIEPGHSNRGVQLERARLFGSEWMDKDVLEQDPEQSDGKTPLALTALGPLAMLYNLDLNDISREDVARLIVEKAHVPLVIYRVDPSSPSSPVHGWWRHGPVRLPEDGRKLMGDEHPYPDQAIADMISLCSHPDAGDFMMYGWCSGEEQPLTFAMENGSHGAAGPNETHAFALMPEDIQPPDPRLGYWRPQDLRSAARAYLRGARPMKLDEHSAPEKTLRIMTYNVHSCRGVDGTLSPQRIARVIARYRPDIVALQELDVMRERSGGLDQAERLARLLAMDVHFQPAINLNEERYGDAILTHLPVKLIKKGILPGPQKGKGRLFNPAADEPRGAVWVEIEHNGNKIQIINTHLGLSRAERLRQVDALLGPEWLSNPRCKGERVLLGDFNALPNSAECKRLGGYLHDAQEQAPRHTPKGTFLKVRIDHIFLSAGIAVKKVRIPRTALTRQASDHLPLIVDIEVPFRHRSQ</sequence>
<dbReference type="Proteomes" id="UP001569428">
    <property type="component" value="Unassembled WGS sequence"/>
</dbReference>
<dbReference type="SUPFAM" id="SSF53649">
    <property type="entry name" value="Alkaline phosphatase-like"/>
    <property type="match status" value="1"/>
</dbReference>
<keyword evidence="2" id="KW-0378">Hydrolase</keyword>
<dbReference type="PANTHER" id="PTHR14859">
    <property type="entry name" value="CALCOFLUOR WHITE HYPERSENSITIVE PROTEIN PRECURSOR"/>
    <property type="match status" value="1"/>
</dbReference>
<feature type="domain" description="Endonuclease/exonuclease/phosphatase" evidence="1">
    <location>
        <begin position="562"/>
        <end position="793"/>
    </location>
</feature>
<keyword evidence="2" id="KW-0540">Nuclease</keyword>
<dbReference type="RefSeq" id="WP_371840283.1">
    <property type="nucleotide sequence ID" value="NZ_JBGMEK010000047.1"/>
</dbReference>
<protein>
    <submittedName>
        <fullName evidence="2">Endonuclease/exonuclease/phosphatase family protein</fullName>
    </submittedName>
</protein>
<keyword evidence="3" id="KW-1185">Reference proteome</keyword>
<accession>A0ABV4P2Q2</accession>
<dbReference type="EMBL" id="JBGMEK010000047">
    <property type="protein sequence ID" value="MFA0812592.1"/>
    <property type="molecule type" value="Genomic_DNA"/>
</dbReference>
<name>A0ABV4P2Q2_9GAMM</name>